<dbReference type="EMBL" id="BQNB010013640">
    <property type="protein sequence ID" value="GJT18489.1"/>
    <property type="molecule type" value="Genomic_DNA"/>
</dbReference>
<dbReference type="InterPro" id="IPR043502">
    <property type="entry name" value="DNA/RNA_pol_sf"/>
</dbReference>
<keyword evidence="3" id="KW-1185">Reference proteome</keyword>
<evidence type="ECO:0000313" key="3">
    <source>
        <dbReference type="Proteomes" id="UP001151760"/>
    </source>
</evidence>
<name>A0ABQ5C068_9ASTR</name>
<accession>A0ABQ5C068</accession>
<dbReference type="PANTHER" id="PTHR37984:SF5">
    <property type="entry name" value="PROTEIN NYNRIN-LIKE"/>
    <property type="match status" value="1"/>
</dbReference>
<dbReference type="InterPro" id="IPR000477">
    <property type="entry name" value="RT_dom"/>
</dbReference>
<feature type="domain" description="Integrase catalytic" evidence="1">
    <location>
        <begin position="306"/>
        <end position="401"/>
    </location>
</feature>
<dbReference type="InterPro" id="IPR001584">
    <property type="entry name" value="Integrase_cat-core"/>
</dbReference>
<dbReference type="Proteomes" id="UP001151760">
    <property type="component" value="Unassembled WGS sequence"/>
</dbReference>
<organism evidence="2 3">
    <name type="scientific">Tanacetum coccineum</name>
    <dbReference type="NCBI Taxonomy" id="301880"/>
    <lineage>
        <taxon>Eukaryota</taxon>
        <taxon>Viridiplantae</taxon>
        <taxon>Streptophyta</taxon>
        <taxon>Embryophyta</taxon>
        <taxon>Tracheophyta</taxon>
        <taxon>Spermatophyta</taxon>
        <taxon>Magnoliopsida</taxon>
        <taxon>eudicotyledons</taxon>
        <taxon>Gunneridae</taxon>
        <taxon>Pentapetalae</taxon>
        <taxon>asterids</taxon>
        <taxon>campanulids</taxon>
        <taxon>Asterales</taxon>
        <taxon>Asteraceae</taxon>
        <taxon>Asteroideae</taxon>
        <taxon>Anthemideae</taxon>
        <taxon>Anthemidinae</taxon>
        <taxon>Tanacetum</taxon>
    </lineage>
</organism>
<dbReference type="GO" id="GO:0003964">
    <property type="term" value="F:RNA-directed DNA polymerase activity"/>
    <property type="evidence" value="ECO:0007669"/>
    <property type="project" value="UniProtKB-KW"/>
</dbReference>
<dbReference type="PROSITE" id="PS50994">
    <property type="entry name" value="INTEGRASE"/>
    <property type="match status" value="1"/>
</dbReference>
<gene>
    <name evidence="2" type="ORF">Tco_0877195</name>
</gene>
<protein>
    <submittedName>
        <fullName evidence="2">Reverse transcriptase domain-containing protein</fullName>
    </submittedName>
</protein>
<dbReference type="Gene3D" id="3.10.10.10">
    <property type="entry name" value="HIV Type 1 Reverse Transcriptase, subunit A, domain 1"/>
    <property type="match status" value="1"/>
</dbReference>
<comment type="caution">
    <text evidence="2">The sequence shown here is derived from an EMBL/GenBank/DDBJ whole genome shotgun (WGS) entry which is preliminary data.</text>
</comment>
<dbReference type="SUPFAM" id="SSF56672">
    <property type="entry name" value="DNA/RNA polymerases"/>
    <property type="match status" value="1"/>
</dbReference>
<dbReference type="Pfam" id="PF00078">
    <property type="entry name" value="RVT_1"/>
    <property type="match status" value="1"/>
</dbReference>
<keyword evidence="2" id="KW-0695">RNA-directed DNA polymerase</keyword>
<keyword evidence="2" id="KW-0548">Nucleotidyltransferase</keyword>
<dbReference type="PANTHER" id="PTHR37984">
    <property type="entry name" value="PROTEIN CBG26694"/>
    <property type="match status" value="1"/>
</dbReference>
<keyword evidence="2" id="KW-0808">Transferase</keyword>
<sequence>MLLQRRLKTSRRRNDLRMYQQFKIFLEVFPEDFPGLPPTRQVEFQINLVPSAAFVAWAPYRLAPSKMKKLIDNLFDQLRGSSVYSMIDLRSGYHHLRVLEEDILRTAFRTRYGHYEFQVMPFGLTNAPMIFMDLMNRKEHEEHLKFLGHVIDSQGIHVDPAKIKSIKDWASPKESTDIPQLARLSYVEERGIDLGEVGLLAKLAGKVVEEGYTGGEVGTPCGWNSMLKWQELVALIWLTLPPKQANVLTCTKVNVEHQRPSGLLVQPEIPQWKWDNITMDFVMKLPKSSQETRNNVPKEGSHEAWIPVSIICDRIPRFASNFWRSLQKDLGTSLDMCTAYHLQTDKQNKRTIQTLEDMLCACVIDFRKGWVNLLPSVEFSYNNSYHASIKAAPFEALYSRKCHSPLCWANAGEV</sequence>
<evidence type="ECO:0000313" key="2">
    <source>
        <dbReference type="EMBL" id="GJT18489.1"/>
    </source>
</evidence>
<dbReference type="InterPro" id="IPR043128">
    <property type="entry name" value="Rev_trsase/Diguanyl_cyclase"/>
</dbReference>
<dbReference type="InterPro" id="IPR050951">
    <property type="entry name" value="Retrovirus_Pol_polyprotein"/>
</dbReference>
<dbReference type="Gene3D" id="3.30.70.270">
    <property type="match status" value="1"/>
</dbReference>
<dbReference type="SUPFAM" id="SSF53098">
    <property type="entry name" value="Ribonuclease H-like"/>
    <property type="match status" value="1"/>
</dbReference>
<dbReference type="CDD" id="cd01647">
    <property type="entry name" value="RT_LTR"/>
    <property type="match status" value="1"/>
</dbReference>
<evidence type="ECO:0000259" key="1">
    <source>
        <dbReference type="PROSITE" id="PS50994"/>
    </source>
</evidence>
<reference evidence="2" key="1">
    <citation type="journal article" date="2022" name="Int. J. Mol. Sci.">
        <title>Draft Genome of Tanacetum Coccineum: Genomic Comparison of Closely Related Tanacetum-Family Plants.</title>
        <authorList>
            <person name="Yamashiro T."/>
            <person name="Shiraishi A."/>
            <person name="Nakayama K."/>
            <person name="Satake H."/>
        </authorList>
    </citation>
    <scope>NUCLEOTIDE SEQUENCE</scope>
</reference>
<reference evidence="2" key="2">
    <citation type="submission" date="2022-01" db="EMBL/GenBank/DDBJ databases">
        <authorList>
            <person name="Yamashiro T."/>
            <person name="Shiraishi A."/>
            <person name="Satake H."/>
            <person name="Nakayama K."/>
        </authorList>
    </citation>
    <scope>NUCLEOTIDE SEQUENCE</scope>
</reference>
<dbReference type="Gene3D" id="3.30.420.10">
    <property type="entry name" value="Ribonuclease H-like superfamily/Ribonuclease H"/>
    <property type="match status" value="1"/>
</dbReference>
<dbReference type="InterPro" id="IPR036397">
    <property type="entry name" value="RNaseH_sf"/>
</dbReference>
<proteinExistence type="predicted"/>
<dbReference type="InterPro" id="IPR012337">
    <property type="entry name" value="RNaseH-like_sf"/>
</dbReference>